<dbReference type="PANTHER" id="PTHR47432">
    <property type="entry name" value="CELL WALL ASSEMBLY REGULATOR SMI1"/>
    <property type="match status" value="1"/>
</dbReference>
<feature type="domain" description="Knr4/Smi1-like" evidence="3">
    <location>
        <begin position="217"/>
        <end position="506"/>
    </location>
</feature>
<dbReference type="OrthoDB" id="2305498at2759"/>
<feature type="compositionally biased region" description="Low complexity" evidence="1">
    <location>
        <begin position="381"/>
        <end position="390"/>
    </location>
</feature>
<feature type="compositionally biased region" description="Gly residues" evidence="1">
    <location>
        <begin position="841"/>
        <end position="851"/>
    </location>
</feature>
<dbReference type="RefSeq" id="XP_013243013.1">
    <property type="nucleotide sequence ID" value="XM_013387559.1"/>
</dbReference>
<feature type="region of interest" description="Disordered" evidence="1">
    <location>
        <begin position="21"/>
        <end position="49"/>
    </location>
</feature>
<evidence type="ECO:0000256" key="1">
    <source>
        <dbReference type="SAM" id="MobiDB-lite"/>
    </source>
</evidence>
<comment type="caution">
    <text evidence="4">The sequence shown here is derived from an EMBL/GenBank/DDBJ whole genome shotgun (WGS) entry which is preliminary data.</text>
</comment>
<dbReference type="GO" id="GO:0070880">
    <property type="term" value="P:fungal-type cell wall beta-glucan biosynthetic process"/>
    <property type="evidence" value="ECO:0007669"/>
    <property type="project" value="TreeGrafter"/>
</dbReference>
<feature type="compositionally biased region" description="Low complexity" evidence="1">
    <location>
        <begin position="609"/>
        <end position="634"/>
    </location>
</feature>
<feature type="compositionally biased region" description="Gly residues" evidence="1">
    <location>
        <begin position="917"/>
        <end position="927"/>
    </location>
</feature>
<dbReference type="SUPFAM" id="SSF160631">
    <property type="entry name" value="SMI1/KNR4-like"/>
    <property type="match status" value="1"/>
</dbReference>
<keyword evidence="2" id="KW-0732">Signal</keyword>
<dbReference type="Proteomes" id="UP000027361">
    <property type="component" value="Unassembled WGS sequence"/>
</dbReference>
<name>A0A066VU06_TILAU</name>
<dbReference type="InParanoid" id="A0A066VU06"/>
<dbReference type="HOGENOM" id="CLU_305692_0_0_1"/>
<evidence type="ECO:0000259" key="3">
    <source>
        <dbReference type="SMART" id="SM00860"/>
    </source>
</evidence>
<dbReference type="GeneID" id="25264528"/>
<dbReference type="InterPro" id="IPR037883">
    <property type="entry name" value="Knr4/Smi1-like_sf"/>
</dbReference>
<reference evidence="4 5" key="1">
    <citation type="submission" date="2014-05" db="EMBL/GenBank/DDBJ databases">
        <title>Draft genome sequence of a rare smut relative, Tilletiaria anomala UBC 951.</title>
        <authorList>
            <consortium name="DOE Joint Genome Institute"/>
            <person name="Toome M."/>
            <person name="Kuo A."/>
            <person name="Henrissat B."/>
            <person name="Lipzen A."/>
            <person name="Tritt A."/>
            <person name="Yoshinaga Y."/>
            <person name="Zane M."/>
            <person name="Barry K."/>
            <person name="Grigoriev I.V."/>
            <person name="Spatafora J.W."/>
            <person name="Aimea M.C."/>
        </authorList>
    </citation>
    <scope>NUCLEOTIDE SEQUENCE [LARGE SCALE GENOMIC DNA]</scope>
    <source>
        <strain evidence="4 5">UBC 951</strain>
    </source>
</reference>
<feature type="region of interest" description="Disordered" evidence="1">
    <location>
        <begin position="609"/>
        <end position="721"/>
    </location>
</feature>
<feature type="signal peptide" evidence="2">
    <location>
        <begin position="1"/>
        <end position="23"/>
    </location>
</feature>
<evidence type="ECO:0000313" key="4">
    <source>
        <dbReference type="EMBL" id="KDN44946.1"/>
    </source>
</evidence>
<dbReference type="InterPro" id="IPR018958">
    <property type="entry name" value="Knr4/Smi1-like_dom"/>
</dbReference>
<feature type="chain" id="PRO_5001632344" description="Knr4/Smi1-like domain-containing protein" evidence="2">
    <location>
        <begin position="24"/>
        <end position="970"/>
    </location>
</feature>
<accession>A0A066VU06</accession>
<dbReference type="GO" id="GO:0043332">
    <property type="term" value="C:mating projection tip"/>
    <property type="evidence" value="ECO:0007669"/>
    <property type="project" value="TreeGrafter"/>
</dbReference>
<dbReference type="OMA" id="NYPEISD"/>
<feature type="compositionally biased region" description="Polar residues" evidence="1">
    <location>
        <begin position="900"/>
        <end position="914"/>
    </location>
</feature>
<dbReference type="PANTHER" id="PTHR47432:SF1">
    <property type="entry name" value="CELL WALL ASSEMBLY REGULATOR SMI1"/>
    <property type="match status" value="1"/>
</dbReference>
<dbReference type="InterPro" id="IPR051873">
    <property type="entry name" value="KNR4/SMI1_regulator"/>
</dbReference>
<evidence type="ECO:0000256" key="2">
    <source>
        <dbReference type="SAM" id="SignalP"/>
    </source>
</evidence>
<dbReference type="EMBL" id="JMSN01000046">
    <property type="protein sequence ID" value="KDN44946.1"/>
    <property type="molecule type" value="Genomic_DNA"/>
</dbReference>
<dbReference type="STRING" id="1037660.A0A066VU06"/>
<organism evidence="4 5">
    <name type="scientific">Tilletiaria anomala (strain ATCC 24038 / CBS 436.72 / UBC 951)</name>
    <dbReference type="NCBI Taxonomy" id="1037660"/>
    <lineage>
        <taxon>Eukaryota</taxon>
        <taxon>Fungi</taxon>
        <taxon>Dikarya</taxon>
        <taxon>Basidiomycota</taxon>
        <taxon>Ustilaginomycotina</taxon>
        <taxon>Exobasidiomycetes</taxon>
        <taxon>Georgefischeriales</taxon>
        <taxon>Tilletiariaceae</taxon>
        <taxon>Tilletiaria</taxon>
    </lineage>
</organism>
<feature type="compositionally biased region" description="Low complexity" evidence="1">
    <location>
        <begin position="22"/>
        <end position="35"/>
    </location>
</feature>
<sequence>MTSSSTGPSLFSTIASLFGGVSASSSGTRSASKSKQLPRRTAFGSAFGSGSGGGIGEDWSLPYTHYGGGPSSSMFMNGGSGAAAAYPPSLPGHTAGGPYMPAIAGTANASLAEFTNVHNPNASSSNLVQHGPYSASVAVTSSSSFARLRSSFGVALPGAGFSIAAAGAGGAAGLGAGSAVSSNMPSSAYPPLRHTWRRIRSWCRKQYPELWDTVNYPALEAEIDEFEEQIGFALPPSVRESFLLHNGQELESYANSSGGGSCTEGLFFGMTMLSLEQSLQEWGFWRSVDDDPETGASVDVRGNMTSCPDGWVRNEYSDRGWIPLISDRVGNYIGVDLNPPNPYEIGDENVGGIDRTAVDGLATRIANGCLDANVNGDRDTTATATATPTPKQQQQSPRSGGLPGQVIVFGRDFDTKVVLWRGEGEGGWGRFLQHFAEELEAGELWTLDDTSTGSEDDEDAIGYENYFGGGGGGGKGGGDRGGDGHAGFKLHGDYKGWPVLEAWADRSIRAWEDAGFQVGLPANQDPGFYAQYAVGGGGGAAGAEEAGPSAVGVGMGVELGSDLDQNPCFAGAPATTPLPALQVHLSEDEAHQTASDQQQEPVLLDPLTEAASSNAEEGSSAAGAAASSAPSAAAVTPSHHPLQQETIRTGLLVSDSVPSTPTLGIAPRSTDTLSPPPASFKSTGKRRQEFGAPSRDKDWERNAGILGPGAGAVRRRAPPPATAASLDLPTLADVHAAHAAALAEAGRGASHQFEFHLKSADQSIDLEDRHSADGRYSTGSASASGSSFFGKTRREGTSGLASSGSVSALRDVVVDPASISPRPSASAEGPRFPGSTFMCGGSSGTGPGRDGLGSLPGTPRLMSNGSESFAALIDAGSQPSSPAPVGQARSLKLSYVPSTSQVSDLPQTSPSLIQSLPGGGAQGGAGASVGSNGFGSEHDTARGSPKPLLRALHGSHSRTNLIKGAMPSVA</sequence>
<keyword evidence="5" id="KW-1185">Reference proteome</keyword>
<evidence type="ECO:0000313" key="5">
    <source>
        <dbReference type="Proteomes" id="UP000027361"/>
    </source>
</evidence>
<proteinExistence type="predicted"/>
<feature type="compositionally biased region" description="Basic and acidic residues" evidence="1">
    <location>
        <begin position="686"/>
        <end position="701"/>
    </location>
</feature>
<feature type="region of interest" description="Disordered" evidence="1">
    <location>
        <begin position="771"/>
        <end position="804"/>
    </location>
</feature>
<feature type="compositionally biased region" description="Low complexity" evidence="1">
    <location>
        <begin position="779"/>
        <end position="790"/>
    </location>
</feature>
<protein>
    <recommendedName>
        <fullName evidence="3">Knr4/Smi1-like domain-containing protein</fullName>
    </recommendedName>
</protein>
<feature type="region of interest" description="Disordered" evidence="1">
    <location>
        <begin position="819"/>
        <end position="863"/>
    </location>
</feature>
<dbReference type="Pfam" id="PF09346">
    <property type="entry name" value="SMI1_KNR4"/>
    <property type="match status" value="1"/>
</dbReference>
<dbReference type="SMART" id="SM00860">
    <property type="entry name" value="SMI1_KNR4"/>
    <property type="match status" value="1"/>
</dbReference>
<feature type="region of interest" description="Disordered" evidence="1">
    <location>
        <begin position="900"/>
        <end position="948"/>
    </location>
</feature>
<gene>
    <name evidence="4" type="ORF">K437DRAFT_256811</name>
</gene>
<feature type="region of interest" description="Disordered" evidence="1">
    <location>
        <begin position="372"/>
        <end position="404"/>
    </location>
</feature>
<dbReference type="AlphaFoldDB" id="A0A066VU06"/>